<gene>
    <name evidence="2" type="ORF">CHU95_16360</name>
</gene>
<dbReference type="Proteomes" id="UP000216998">
    <property type="component" value="Unassembled WGS sequence"/>
</dbReference>
<dbReference type="Gene3D" id="3.40.30.10">
    <property type="entry name" value="Glutaredoxin"/>
    <property type="match status" value="1"/>
</dbReference>
<name>A0A255YUP3_9PROT</name>
<dbReference type="SUPFAM" id="SSF47616">
    <property type="entry name" value="GST C-terminal domain-like"/>
    <property type="match status" value="1"/>
</dbReference>
<dbReference type="Pfam" id="PF13409">
    <property type="entry name" value="GST_N_2"/>
    <property type="match status" value="1"/>
</dbReference>
<reference evidence="2 3" key="1">
    <citation type="submission" date="2017-07" db="EMBL/GenBank/DDBJ databases">
        <title>Niveispirillum cyanobacteriorum sp. nov., isolated from cyanobacterial aggregates in a eutrophic lake.</title>
        <authorList>
            <person name="Cai H."/>
        </authorList>
    </citation>
    <scope>NUCLEOTIDE SEQUENCE [LARGE SCALE GENOMIC DNA]</scope>
    <source>
        <strain evidence="3">TH1-14</strain>
    </source>
</reference>
<dbReference type="CDD" id="cd03205">
    <property type="entry name" value="GST_C_6"/>
    <property type="match status" value="1"/>
</dbReference>
<dbReference type="PROSITE" id="PS50404">
    <property type="entry name" value="GST_NTER"/>
    <property type="match status" value="1"/>
</dbReference>
<dbReference type="EMBL" id="NOXU01000031">
    <property type="protein sequence ID" value="OYQ32375.1"/>
    <property type="molecule type" value="Genomic_DNA"/>
</dbReference>
<accession>A0A255YUP3</accession>
<comment type="caution">
    <text evidence="2">The sequence shown here is derived from an EMBL/GenBank/DDBJ whole genome shotgun (WGS) entry which is preliminary data.</text>
</comment>
<dbReference type="InterPro" id="IPR036249">
    <property type="entry name" value="Thioredoxin-like_sf"/>
</dbReference>
<keyword evidence="3" id="KW-1185">Reference proteome</keyword>
<dbReference type="GO" id="GO:0005737">
    <property type="term" value="C:cytoplasm"/>
    <property type="evidence" value="ECO:0007669"/>
    <property type="project" value="TreeGrafter"/>
</dbReference>
<dbReference type="PANTHER" id="PTHR43968">
    <property type="match status" value="1"/>
</dbReference>
<evidence type="ECO:0000313" key="2">
    <source>
        <dbReference type="EMBL" id="OYQ32375.1"/>
    </source>
</evidence>
<dbReference type="PANTHER" id="PTHR43968:SF6">
    <property type="entry name" value="GLUTATHIONE S-TRANSFERASE OMEGA"/>
    <property type="match status" value="1"/>
</dbReference>
<dbReference type="InterPro" id="IPR050983">
    <property type="entry name" value="GST_Omega/HSP26"/>
</dbReference>
<sequence length="200" mass="21874">MKLYVAKTSPYARKVLALAMEKQALDRLQVVTIDPWSDPADLLSAIPSGKVPALVTDEGWCLGESWAIADYLDNILPGRRLLPDAGPDRWRSLRLSALAQGLLDAAFSAVVERRRPLGEQSPGWVDRQIAAIARSLPAMETAVPDLYADNAGLGALSVACALDYLDLRHGDLDWRTDHPDLANWLAGIIDRPSLRATDPR</sequence>
<protein>
    <recommendedName>
        <fullName evidence="1">GST N-terminal domain-containing protein</fullName>
    </recommendedName>
</protein>
<feature type="domain" description="GST N-terminal" evidence="1">
    <location>
        <begin position="1"/>
        <end position="80"/>
    </location>
</feature>
<dbReference type="RefSeq" id="WP_094457412.1">
    <property type="nucleotide sequence ID" value="NZ_NOXU01000031.1"/>
</dbReference>
<organism evidence="2 3">
    <name type="scientific">Niveispirillum lacus</name>
    <dbReference type="NCBI Taxonomy" id="1981099"/>
    <lineage>
        <taxon>Bacteria</taxon>
        <taxon>Pseudomonadati</taxon>
        <taxon>Pseudomonadota</taxon>
        <taxon>Alphaproteobacteria</taxon>
        <taxon>Rhodospirillales</taxon>
        <taxon>Azospirillaceae</taxon>
        <taxon>Niveispirillum</taxon>
    </lineage>
</organism>
<dbReference type="Gene3D" id="1.20.1050.10">
    <property type="match status" value="1"/>
</dbReference>
<dbReference type="OrthoDB" id="9795329at2"/>
<dbReference type="InterPro" id="IPR004045">
    <property type="entry name" value="Glutathione_S-Trfase_N"/>
</dbReference>
<dbReference type="InterPro" id="IPR036282">
    <property type="entry name" value="Glutathione-S-Trfase_C_sf"/>
</dbReference>
<dbReference type="AlphaFoldDB" id="A0A255YUP3"/>
<proteinExistence type="predicted"/>
<evidence type="ECO:0000313" key="3">
    <source>
        <dbReference type="Proteomes" id="UP000216998"/>
    </source>
</evidence>
<dbReference type="SUPFAM" id="SSF52833">
    <property type="entry name" value="Thioredoxin-like"/>
    <property type="match status" value="1"/>
</dbReference>
<evidence type="ECO:0000259" key="1">
    <source>
        <dbReference type="PROSITE" id="PS50404"/>
    </source>
</evidence>
<dbReference type="Pfam" id="PF13410">
    <property type="entry name" value="GST_C_2"/>
    <property type="match status" value="1"/>
</dbReference>